<protein>
    <recommendedName>
        <fullName evidence="3">DUF4135 domain-containing protein</fullName>
    </recommendedName>
</protein>
<gene>
    <name evidence="1" type="ORF">FD145_662</name>
</gene>
<sequence length="446" mass="51288">MGVSEPLQIVSHDNMCGDRHVYIIIDGFTCSPYATEARFFYLAKDSDGNGLWQEKNIRYPGDLSGLVQLMDYPNPWSSRKGFLYRQVNRIFPAAGRVETTDLVFNENNWQAGAEKHSQNLVQTRNYMPFVFHAIDQEVCNMINNEGGGFSDYAKSPLFVNYTRRVLLQGLESKREYELFLKFGPSVSMEIFARKVLGLFNIFPPPAHLSAIDPYYVWIEKIDGDRLRHPWFDLDKEFFYRVIEERTDVSYYTLGNLCLLGVLGLSDMHGENIFFSPAGEAIPIDFETFCSRENKEIFALIKKDPRASAEFILQEIWDSISMATTNLPVYSMFHCLPEKLNAAFAMGLRDMFNYLIKEPDLLSSQIAGILSAWGSDELYSRALFRNTTSYFYNNGGIAPNYSFLRYPEEISRHFGERLEMVQDASSLGFEFWGGNYDEGIKITHTYI</sequence>
<evidence type="ECO:0000313" key="1">
    <source>
        <dbReference type="EMBL" id="KAF0134437.1"/>
    </source>
</evidence>
<evidence type="ECO:0000313" key="2">
    <source>
        <dbReference type="Proteomes" id="UP000488506"/>
    </source>
</evidence>
<proteinExistence type="predicted"/>
<accession>A0A833L1H1</accession>
<name>A0A833L1H1_UNCSA</name>
<dbReference type="EMBL" id="WPAF01000008">
    <property type="protein sequence ID" value="KAF0134437.1"/>
    <property type="molecule type" value="Genomic_DNA"/>
</dbReference>
<organism evidence="1 2">
    <name type="scientific">Candidatus Saganbacteria bacterium</name>
    <dbReference type="NCBI Taxonomy" id="2575572"/>
    <lineage>
        <taxon>Bacteria</taxon>
        <taxon>Bacillati</taxon>
        <taxon>Saganbacteria</taxon>
    </lineage>
</organism>
<dbReference type="AlphaFoldDB" id="A0A833L1H1"/>
<dbReference type="Proteomes" id="UP000488506">
    <property type="component" value="Unassembled WGS sequence"/>
</dbReference>
<comment type="caution">
    <text evidence="1">The sequence shown here is derived from an EMBL/GenBank/DDBJ whole genome shotgun (WGS) entry which is preliminary data.</text>
</comment>
<reference evidence="1 2" key="1">
    <citation type="submission" date="2019-12" db="EMBL/GenBank/DDBJ databases">
        <authorList>
            <person name="Wolfe R."/>
            <person name="Danczak R."/>
            <person name="Wilkins M."/>
        </authorList>
    </citation>
    <scope>NUCLEOTIDE SEQUENCE [LARGE SCALE GENOMIC DNA]</scope>
    <source>
        <strain evidence="1">X2_MaxBin.013</strain>
    </source>
</reference>
<evidence type="ECO:0008006" key="3">
    <source>
        <dbReference type="Google" id="ProtNLM"/>
    </source>
</evidence>